<accession>A0A8H8CIA7</accession>
<reference evidence="2" key="1">
    <citation type="submission" date="2021-02" db="EMBL/GenBank/DDBJ databases">
        <title>Psilocybe cubensis genome.</title>
        <authorList>
            <person name="Mckernan K.J."/>
            <person name="Crawford S."/>
            <person name="Trippe A."/>
            <person name="Kane L.T."/>
            <person name="Mclaughlin S."/>
        </authorList>
    </citation>
    <scope>NUCLEOTIDE SEQUENCE [LARGE SCALE GENOMIC DNA]</scope>
    <source>
        <strain evidence="2">MGC-MH-2018</strain>
    </source>
</reference>
<evidence type="ECO:0000256" key="1">
    <source>
        <dbReference type="SAM" id="Phobius"/>
    </source>
</evidence>
<protein>
    <recommendedName>
        <fullName evidence="3">Transmembrane protein</fullName>
    </recommendedName>
</protein>
<dbReference type="AlphaFoldDB" id="A0A8H8CIA7"/>
<organism evidence="2">
    <name type="scientific">Psilocybe cubensis</name>
    <name type="common">Psychedelic mushroom</name>
    <name type="synonym">Stropharia cubensis</name>
    <dbReference type="NCBI Taxonomy" id="181762"/>
    <lineage>
        <taxon>Eukaryota</taxon>
        <taxon>Fungi</taxon>
        <taxon>Dikarya</taxon>
        <taxon>Basidiomycota</taxon>
        <taxon>Agaricomycotina</taxon>
        <taxon>Agaricomycetes</taxon>
        <taxon>Agaricomycetidae</taxon>
        <taxon>Agaricales</taxon>
        <taxon>Agaricineae</taxon>
        <taxon>Strophariaceae</taxon>
        <taxon>Psilocybe</taxon>
    </lineage>
</organism>
<keyword evidence="1" id="KW-1133">Transmembrane helix</keyword>
<name>A0A8H8CIA7_PSICU</name>
<sequence length="184" mass="20841">MKAFMLLLYLVPLAFLVGVLPIAKILIGHIRMALVMSKEDEWASYMWWNWWGSWLFCAGPFGRWIIGTILGYMVIKGKRQQPLPGYPGQLIEEPHLRVLMTAFFAALLSIFAVGLAIMSMYKILCGLTFLESLRPPSPDRLDSSNPYLVCLPRTAPEESIQLENTQRETINILTASQILHMAKA</sequence>
<feature type="transmembrane region" description="Helical" evidence="1">
    <location>
        <begin position="7"/>
        <end position="30"/>
    </location>
</feature>
<evidence type="ECO:0008006" key="3">
    <source>
        <dbReference type="Google" id="ProtNLM"/>
    </source>
</evidence>
<dbReference type="EMBL" id="JAFIQS010000008">
    <property type="protein sequence ID" value="KAG5166521.1"/>
    <property type="molecule type" value="Genomic_DNA"/>
</dbReference>
<evidence type="ECO:0000313" key="2">
    <source>
        <dbReference type="EMBL" id="KAG5166521.1"/>
    </source>
</evidence>
<comment type="caution">
    <text evidence="2">The sequence shown here is derived from an EMBL/GenBank/DDBJ whole genome shotgun (WGS) entry which is preliminary data.</text>
</comment>
<proteinExistence type="predicted"/>
<keyword evidence="1" id="KW-0812">Transmembrane</keyword>
<feature type="transmembrane region" description="Helical" evidence="1">
    <location>
        <begin position="96"/>
        <end position="121"/>
    </location>
</feature>
<keyword evidence="1" id="KW-0472">Membrane</keyword>
<gene>
    <name evidence="2" type="ORF">JR316_008610</name>
</gene>
<feature type="transmembrane region" description="Helical" evidence="1">
    <location>
        <begin position="50"/>
        <end position="75"/>
    </location>
</feature>